<evidence type="ECO:0000256" key="1">
    <source>
        <dbReference type="SAM" id="Coils"/>
    </source>
</evidence>
<dbReference type="Pfam" id="PF01551">
    <property type="entry name" value="Peptidase_M23"/>
    <property type="match status" value="1"/>
</dbReference>
<proteinExistence type="predicted"/>
<dbReference type="PANTHER" id="PTHR21666:SF286">
    <property type="entry name" value="LIPOPROTEIN NLPD"/>
    <property type="match status" value="1"/>
</dbReference>
<feature type="chain" id="PRO_5044339950" evidence="2">
    <location>
        <begin position="24"/>
        <end position="416"/>
    </location>
</feature>
<evidence type="ECO:0000259" key="3">
    <source>
        <dbReference type="Pfam" id="PF01551"/>
    </source>
</evidence>
<reference evidence="4" key="1">
    <citation type="submission" date="2023-01" db="EMBL/GenBank/DDBJ databases">
        <title>Comparative Genomic Analysis of the Clinically-Derived Winkia Strain NY0527 Provides Evidence into the Taxonomic Reassignment of Winkia neuii and Characterizes Their Virulence Traits.</title>
        <authorList>
            <person name="Cai X."/>
            <person name="Peng Y."/>
            <person name="Li M."/>
            <person name="Qiu Y."/>
            <person name="Wang Y."/>
            <person name="Xu L."/>
            <person name="Hou Q."/>
        </authorList>
    </citation>
    <scope>NUCLEOTIDE SEQUENCE</scope>
    <source>
        <strain evidence="4">NY0527</strain>
    </source>
</reference>
<accession>A0AB38XML4</accession>
<dbReference type="SUPFAM" id="SSF51261">
    <property type="entry name" value="Duplicated hybrid motif"/>
    <property type="match status" value="1"/>
</dbReference>
<dbReference type="Gene3D" id="2.70.70.10">
    <property type="entry name" value="Glucose Permease (Domain IIA)"/>
    <property type="match status" value="1"/>
</dbReference>
<dbReference type="PANTHER" id="PTHR21666">
    <property type="entry name" value="PEPTIDASE-RELATED"/>
    <property type="match status" value="1"/>
</dbReference>
<evidence type="ECO:0000256" key="2">
    <source>
        <dbReference type="SAM" id="SignalP"/>
    </source>
</evidence>
<feature type="coiled-coil region" evidence="1">
    <location>
        <begin position="181"/>
        <end position="268"/>
    </location>
</feature>
<dbReference type="InterPro" id="IPR011055">
    <property type="entry name" value="Dup_hybrid_motif"/>
</dbReference>
<evidence type="ECO:0000313" key="5">
    <source>
        <dbReference type="Proteomes" id="UP001211044"/>
    </source>
</evidence>
<dbReference type="InterPro" id="IPR050570">
    <property type="entry name" value="Cell_wall_metabolism_enzyme"/>
</dbReference>
<dbReference type="InterPro" id="IPR016047">
    <property type="entry name" value="M23ase_b-sheet_dom"/>
</dbReference>
<feature type="domain" description="M23ase beta-sheet core" evidence="3">
    <location>
        <begin position="313"/>
        <end position="410"/>
    </location>
</feature>
<dbReference type="Proteomes" id="UP001211044">
    <property type="component" value="Chromosome"/>
</dbReference>
<dbReference type="RefSeq" id="WP_004807574.1">
    <property type="nucleotide sequence ID" value="NZ_CP116394.1"/>
</dbReference>
<dbReference type="KEGG" id="wne:PIG85_07625"/>
<dbReference type="GO" id="GO:0004222">
    <property type="term" value="F:metalloendopeptidase activity"/>
    <property type="evidence" value="ECO:0007669"/>
    <property type="project" value="TreeGrafter"/>
</dbReference>
<dbReference type="AlphaFoldDB" id="A0AB38XML4"/>
<organism evidence="4 5">
    <name type="scientific">Winkia neuii subsp. anitrata</name>
    <dbReference type="NCBI Taxonomy" id="29318"/>
    <lineage>
        <taxon>Bacteria</taxon>
        <taxon>Bacillati</taxon>
        <taxon>Actinomycetota</taxon>
        <taxon>Actinomycetes</taxon>
        <taxon>Actinomycetales</taxon>
        <taxon>Actinomycetaceae</taxon>
        <taxon>Winkia</taxon>
    </lineage>
</organism>
<evidence type="ECO:0000313" key="4">
    <source>
        <dbReference type="EMBL" id="WCE45518.1"/>
    </source>
</evidence>
<feature type="signal peptide" evidence="2">
    <location>
        <begin position="1"/>
        <end position="23"/>
    </location>
</feature>
<sequence>MKKFLAASLAIALSAGATTFAMADERDDAVHGRDSAAQREAKARSALEGINADLSKSALELDKVNSQLPGAQKQLASAQAEYGAAQRKYQQVSDQLEVAKAEQRRLADKITSSKEEAEQTAGKIAAVAAKAYRQNGHSATLKLAMTSATTEQFSKASAAADQVSRAESANLAKVQAELASTRNAQDRQNALTDQIAGLEAEAKKTADSAEAAQKAQQKRLSDLNALKAKNEALSKELSSRKGEAQKDLDAASKDVAKYQGKIDKLDQKNRAAGGGGVPAPAKGIFAHPVSGPLVVTSPWGYRTHPILGTAILHEGVDLGNACGTPQYATANGTVAEVGDYVTGGNGVMINHGVIGGSSWVTMHLHLQQYVVSPGQQVKQGQLIGYTGATGRVTGCHVHYEVHQNGQTIDPMSLPGF</sequence>
<feature type="coiled-coil region" evidence="1">
    <location>
        <begin position="61"/>
        <end position="120"/>
    </location>
</feature>
<name>A0AB38XML4_9ACTO</name>
<protein>
    <submittedName>
        <fullName evidence="4">Peptidoglycan DD-metalloendopeptidase family protein</fullName>
    </submittedName>
</protein>
<keyword evidence="1" id="KW-0175">Coiled coil</keyword>
<gene>
    <name evidence="4" type="ORF">PIG85_07625</name>
</gene>
<dbReference type="CDD" id="cd12797">
    <property type="entry name" value="M23_peptidase"/>
    <property type="match status" value="1"/>
</dbReference>
<keyword evidence="2" id="KW-0732">Signal</keyword>
<dbReference type="EMBL" id="CP116394">
    <property type="protein sequence ID" value="WCE45518.1"/>
    <property type="molecule type" value="Genomic_DNA"/>
</dbReference>